<name>A0A1F7V133_9BACT</name>
<organism evidence="2 3">
    <name type="scientific">Candidatus Uhrbacteria bacterium RIFCSPLOWO2_01_FULL_55_36</name>
    <dbReference type="NCBI Taxonomy" id="1802404"/>
    <lineage>
        <taxon>Bacteria</taxon>
        <taxon>Candidatus Uhriibacteriota</taxon>
    </lineage>
</organism>
<feature type="transmembrane region" description="Helical" evidence="1">
    <location>
        <begin position="114"/>
        <end position="132"/>
    </location>
</feature>
<accession>A0A1F7V133</accession>
<keyword evidence="1" id="KW-0812">Transmembrane</keyword>
<keyword evidence="1" id="KW-0472">Membrane</keyword>
<evidence type="ECO:0000256" key="1">
    <source>
        <dbReference type="SAM" id="Phobius"/>
    </source>
</evidence>
<feature type="transmembrane region" description="Helical" evidence="1">
    <location>
        <begin position="242"/>
        <end position="259"/>
    </location>
</feature>
<feature type="transmembrane region" description="Helical" evidence="1">
    <location>
        <begin position="80"/>
        <end position="102"/>
    </location>
</feature>
<gene>
    <name evidence="2" type="ORF">A3B36_01115</name>
</gene>
<evidence type="ECO:0000313" key="2">
    <source>
        <dbReference type="EMBL" id="OGL83778.1"/>
    </source>
</evidence>
<evidence type="ECO:0000313" key="3">
    <source>
        <dbReference type="Proteomes" id="UP000177704"/>
    </source>
</evidence>
<feature type="transmembrane region" description="Helical" evidence="1">
    <location>
        <begin position="200"/>
        <end position="221"/>
    </location>
</feature>
<dbReference type="AlphaFoldDB" id="A0A1F7V133"/>
<sequence>MSKRITWLLIAAGVLAAVAIIFKGSTLGTQALWDLSRQGTWLLPLVGVSALLDSINPCAFSVLLLTIAFLFSINAVRQRILVVGGVYIAGIFLVYLLIGLGILQALHLFNTPHFMAKVGATLIIALGAINLLRELFPRFPIHLKIPTVAHQRLAALMHRATIPAAFILGLLVGLCEFPCTGGPYLMVLGLLHDRTTFSQGLGYLILYNLLFILPLAILLLLGSDHGLLGKVQEWRKTNARGMRLYGGLAMIALGIIIFLF</sequence>
<feature type="transmembrane region" description="Helical" evidence="1">
    <location>
        <begin position="43"/>
        <end position="73"/>
    </location>
</feature>
<dbReference type="InterPro" id="IPR051790">
    <property type="entry name" value="Cytochrome_c-biogenesis_DsbD"/>
</dbReference>
<comment type="caution">
    <text evidence="2">The sequence shown here is derived from an EMBL/GenBank/DDBJ whole genome shotgun (WGS) entry which is preliminary data.</text>
</comment>
<dbReference type="EMBL" id="MGEM01000039">
    <property type="protein sequence ID" value="OGL83778.1"/>
    <property type="molecule type" value="Genomic_DNA"/>
</dbReference>
<proteinExistence type="predicted"/>
<dbReference type="Proteomes" id="UP000177704">
    <property type="component" value="Unassembled WGS sequence"/>
</dbReference>
<reference evidence="2 3" key="1">
    <citation type="journal article" date="2016" name="Nat. Commun.">
        <title>Thousands of microbial genomes shed light on interconnected biogeochemical processes in an aquifer system.</title>
        <authorList>
            <person name="Anantharaman K."/>
            <person name="Brown C.T."/>
            <person name="Hug L.A."/>
            <person name="Sharon I."/>
            <person name="Castelle C.J."/>
            <person name="Probst A.J."/>
            <person name="Thomas B.C."/>
            <person name="Singh A."/>
            <person name="Wilkins M.J."/>
            <person name="Karaoz U."/>
            <person name="Brodie E.L."/>
            <person name="Williams K.H."/>
            <person name="Hubbard S.S."/>
            <person name="Banfield J.F."/>
        </authorList>
    </citation>
    <scope>NUCLEOTIDE SEQUENCE [LARGE SCALE GENOMIC DNA]</scope>
</reference>
<dbReference type="PANTHER" id="PTHR31272">
    <property type="entry name" value="CYTOCHROME C-TYPE BIOGENESIS PROTEIN HI_1454-RELATED"/>
    <property type="match status" value="1"/>
</dbReference>
<feature type="transmembrane region" description="Helical" evidence="1">
    <location>
        <begin position="153"/>
        <end position="174"/>
    </location>
</feature>
<dbReference type="PANTHER" id="PTHR31272:SF9">
    <property type="entry name" value="BLL1027 PROTEIN"/>
    <property type="match status" value="1"/>
</dbReference>
<keyword evidence="1" id="KW-1133">Transmembrane helix</keyword>
<protein>
    <submittedName>
        <fullName evidence="2">Uncharacterized protein</fullName>
    </submittedName>
</protein>